<name>A0ACC2B5E8_DIPCM</name>
<gene>
    <name evidence="1" type="ORF">O6H91_17G030000</name>
</gene>
<evidence type="ECO:0000313" key="2">
    <source>
        <dbReference type="Proteomes" id="UP001162992"/>
    </source>
</evidence>
<organism evidence="1 2">
    <name type="scientific">Diphasiastrum complanatum</name>
    <name type="common">Issler's clubmoss</name>
    <name type="synonym">Lycopodium complanatum</name>
    <dbReference type="NCBI Taxonomy" id="34168"/>
    <lineage>
        <taxon>Eukaryota</taxon>
        <taxon>Viridiplantae</taxon>
        <taxon>Streptophyta</taxon>
        <taxon>Embryophyta</taxon>
        <taxon>Tracheophyta</taxon>
        <taxon>Lycopodiopsida</taxon>
        <taxon>Lycopodiales</taxon>
        <taxon>Lycopodiaceae</taxon>
        <taxon>Lycopodioideae</taxon>
        <taxon>Diphasiastrum</taxon>
    </lineage>
</organism>
<dbReference type="EMBL" id="CM055108">
    <property type="protein sequence ID" value="KAJ7524965.1"/>
    <property type="molecule type" value="Genomic_DNA"/>
</dbReference>
<evidence type="ECO:0000313" key="1">
    <source>
        <dbReference type="EMBL" id="KAJ7524965.1"/>
    </source>
</evidence>
<comment type="caution">
    <text evidence="1">The sequence shown here is derived from an EMBL/GenBank/DDBJ whole genome shotgun (WGS) entry which is preliminary data.</text>
</comment>
<keyword evidence="2" id="KW-1185">Reference proteome</keyword>
<protein>
    <submittedName>
        <fullName evidence="1">Uncharacterized protein</fullName>
    </submittedName>
</protein>
<accession>A0ACC2B5E8</accession>
<dbReference type="Proteomes" id="UP001162992">
    <property type="component" value="Chromosome 17"/>
</dbReference>
<sequence length="635" mass="69131">MGCCQVMSLLDIFPISLEFISVYLTRTLQSVHTREYALEREGLFMSSYMANSPKSESTKSPQCPSRSSSSRNDQQSLTICNAELSTCGTSAKPCGLNTQLDPSLESGAALASFEKPRLKNECGFSIPSLENSRNEGAHYTADAGHHLGNSSLPPVKRARISQFNQPDYAPDALLRESFAFDGASKSQFLATPGTEPGTRHPKDKSKTSFGSTWWLVPKTPIPQSRQQEARQGSAVEPSNSSENNGSCSGTKEIDFMFRRPTQNREVLSVQKNDIRMAAVASSITSQAKSARSFSQDGGELQSFSHKDLAHQWLNSSALVGEQTVSKTDSEQNRESSVLKLGRVLGHTQSLDTSRRSFVQWRPSVSDVSSRALDGTLPQVSPVQGWNQQRTLQVTQVTSGTSFAMGRLGQATVNTNELFPGILPARGFVPFYLPEIGVPTAAFEGIQSHLVSQGQRVHVPEPKALIPLVSEGFKPHISRELSLSGGITNAHQAFASITHDYESKISFSAGHINAPPGLSSLRPAAEQAPVFGQDVLPSVMVVMEGQSGLGRICLQEHCGYRSFAQAIRMMFENNILAGDPCLLGGECDLKNAVPGHRIAYEDDEGDLLLVGDLPWREFVHSARRIRVVPLRARGKQ</sequence>
<reference evidence="2" key="1">
    <citation type="journal article" date="2024" name="Proc. Natl. Acad. Sci. U.S.A.">
        <title>Extraordinary preservation of gene collinearity over three hundred million years revealed in homosporous lycophytes.</title>
        <authorList>
            <person name="Li C."/>
            <person name="Wickell D."/>
            <person name="Kuo L.Y."/>
            <person name="Chen X."/>
            <person name="Nie B."/>
            <person name="Liao X."/>
            <person name="Peng D."/>
            <person name="Ji J."/>
            <person name="Jenkins J."/>
            <person name="Williams M."/>
            <person name="Shu S."/>
            <person name="Plott C."/>
            <person name="Barry K."/>
            <person name="Rajasekar S."/>
            <person name="Grimwood J."/>
            <person name="Han X."/>
            <person name="Sun S."/>
            <person name="Hou Z."/>
            <person name="He W."/>
            <person name="Dai G."/>
            <person name="Sun C."/>
            <person name="Schmutz J."/>
            <person name="Leebens-Mack J.H."/>
            <person name="Li F.W."/>
            <person name="Wang L."/>
        </authorList>
    </citation>
    <scope>NUCLEOTIDE SEQUENCE [LARGE SCALE GENOMIC DNA]</scope>
    <source>
        <strain evidence="2">cv. PW_Plant_1</strain>
    </source>
</reference>
<proteinExistence type="predicted"/>